<keyword evidence="1" id="KW-0812">Transmembrane</keyword>
<dbReference type="Pfam" id="PF07738">
    <property type="entry name" value="Sad1_UNC"/>
    <property type="match status" value="1"/>
</dbReference>
<feature type="domain" description="SUN" evidence="6">
    <location>
        <begin position="20"/>
        <end position="181"/>
    </location>
</feature>
<name>A0AAV7TGL3_PLEWA</name>
<proteinExistence type="predicted"/>
<dbReference type="EMBL" id="JANPWB010000006">
    <property type="protein sequence ID" value="KAJ1175454.1"/>
    <property type="molecule type" value="Genomic_DNA"/>
</dbReference>
<keyword evidence="2" id="KW-1133">Transmembrane helix</keyword>
<dbReference type="GO" id="GO:0034993">
    <property type="term" value="C:meiotic nuclear membrane microtubule tethering complex"/>
    <property type="evidence" value="ECO:0007669"/>
    <property type="project" value="TreeGrafter"/>
</dbReference>
<keyword evidence="3" id="KW-0175">Coiled coil</keyword>
<evidence type="ECO:0000256" key="2">
    <source>
        <dbReference type="ARBA" id="ARBA00022989"/>
    </source>
</evidence>
<dbReference type="PANTHER" id="PTHR12911">
    <property type="entry name" value="SAD1/UNC-84-LIKE PROTEIN-RELATED"/>
    <property type="match status" value="1"/>
</dbReference>
<dbReference type="FunFam" id="2.60.120.260:FF:000009">
    <property type="entry name" value="SUN domain-containing protein 1 isoform X1"/>
    <property type="match status" value="1"/>
</dbReference>
<gene>
    <name evidence="7" type="ORF">NDU88_000742</name>
</gene>
<accession>A0AAV7TGL3</accession>
<reference evidence="7" key="1">
    <citation type="journal article" date="2022" name="bioRxiv">
        <title>Sequencing and chromosome-scale assembly of the giantPleurodeles waltlgenome.</title>
        <authorList>
            <person name="Brown T."/>
            <person name="Elewa A."/>
            <person name="Iarovenko S."/>
            <person name="Subramanian E."/>
            <person name="Araus A.J."/>
            <person name="Petzold A."/>
            <person name="Susuki M."/>
            <person name="Suzuki K.-i.T."/>
            <person name="Hayashi T."/>
            <person name="Toyoda A."/>
            <person name="Oliveira C."/>
            <person name="Osipova E."/>
            <person name="Leigh N.D."/>
            <person name="Simon A."/>
            <person name="Yun M.H."/>
        </authorList>
    </citation>
    <scope>NUCLEOTIDE SEQUENCE</scope>
    <source>
        <strain evidence="7">20211129_DDA</strain>
        <tissue evidence="7">Liver</tissue>
    </source>
</reference>
<evidence type="ECO:0000313" key="7">
    <source>
        <dbReference type="EMBL" id="KAJ1175454.1"/>
    </source>
</evidence>
<organism evidence="7 8">
    <name type="scientific">Pleurodeles waltl</name>
    <name type="common">Iberian ribbed newt</name>
    <dbReference type="NCBI Taxonomy" id="8319"/>
    <lineage>
        <taxon>Eukaryota</taxon>
        <taxon>Metazoa</taxon>
        <taxon>Chordata</taxon>
        <taxon>Craniata</taxon>
        <taxon>Vertebrata</taxon>
        <taxon>Euteleostomi</taxon>
        <taxon>Amphibia</taxon>
        <taxon>Batrachia</taxon>
        <taxon>Caudata</taxon>
        <taxon>Salamandroidea</taxon>
        <taxon>Salamandridae</taxon>
        <taxon>Pleurodelinae</taxon>
        <taxon>Pleurodeles</taxon>
    </lineage>
</organism>
<evidence type="ECO:0000256" key="3">
    <source>
        <dbReference type="ARBA" id="ARBA00023054"/>
    </source>
</evidence>
<keyword evidence="4" id="KW-0472">Membrane</keyword>
<dbReference type="PROSITE" id="PS51469">
    <property type="entry name" value="SUN"/>
    <property type="match status" value="1"/>
</dbReference>
<dbReference type="GO" id="GO:0005637">
    <property type="term" value="C:nuclear inner membrane"/>
    <property type="evidence" value="ECO:0007669"/>
    <property type="project" value="UniProtKB-SubCell"/>
</dbReference>
<evidence type="ECO:0000256" key="1">
    <source>
        <dbReference type="ARBA" id="ARBA00022692"/>
    </source>
</evidence>
<comment type="caution">
    <text evidence="7">The sequence shown here is derived from an EMBL/GenBank/DDBJ whole genome shotgun (WGS) entry which is preliminary data.</text>
</comment>
<dbReference type="GO" id="GO:0043495">
    <property type="term" value="F:protein-membrane adaptor activity"/>
    <property type="evidence" value="ECO:0007669"/>
    <property type="project" value="TreeGrafter"/>
</dbReference>
<dbReference type="Proteomes" id="UP001066276">
    <property type="component" value="Chromosome 3_2"/>
</dbReference>
<dbReference type="PANTHER" id="PTHR12911:SF24">
    <property type="entry name" value="SUN DOMAIN-CONTAINING PROTEIN 3"/>
    <property type="match status" value="1"/>
</dbReference>
<dbReference type="InterPro" id="IPR012919">
    <property type="entry name" value="SUN_dom"/>
</dbReference>
<protein>
    <recommendedName>
        <fullName evidence="6">SUN domain-containing protein</fullName>
    </recommendedName>
</protein>
<dbReference type="AlphaFoldDB" id="A0AAV7TGL3"/>
<dbReference type="InterPro" id="IPR045119">
    <property type="entry name" value="SUN1-5"/>
</dbReference>
<comment type="subcellular location">
    <subcellularLocation>
        <location evidence="5">Nucleus inner membrane</location>
        <topology evidence="5">Single-pass type II membrane protein</topology>
    </subcellularLocation>
</comment>
<keyword evidence="8" id="KW-1185">Reference proteome</keyword>
<sequence>MKTVHENYIRIADYALKSARANIVRSRTSKGYKKNLARMRWHNFALWSFTSNPEVILEPDVHPGNCWPFSSDQSQILVKLTEKFQPAAVTLHHIAMAIPRLAEISSAPKDFAIYGLNEEAEENGTFLGQFTYNSEGEPVQIFPLEVKKTDTFQYIRLKVLSNWGNPDYTCIYRFRVHRELPHEAMQRQRVENNV</sequence>
<evidence type="ECO:0000256" key="4">
    <source>
        <dbReference type="ARBA" id="ARBA00023136"/>
    </source>
</evidence>
<evidence type="ECO:0000313" key="8">
    <source>
        <dbReference type="Proteomes" id="UP001066276"/>
    </source>
</evidence>
<dbReference type="Gene3D" id="2.60.120.260">
    <property type="entry name" value="Galactose-binding domain-like"/>
    <property type="match status" value="1"/>
</dbReference>
<evidence type="ECO:0000259" key="6">
    <source>
        <dbReference type="PROSITE" id="PS51469"/>
    </source>
</evidence>
<evidence type="ECO:0000256" key="5">
    <source>
        <dbReference type="ARBA" id="ARBA00037816"/>
    </source>
</evidence>